<dbReference type="GO" id="GO:0003677">
    <property type="term" value="F:DNA binding"/>
    <property type="evidence" value="ECO:0007669"/>
    <property type="project" value="UniProtKB-KW"/>
</dbReference>
<dbReference type="GO" id="GO:0046872">
    <property type="term" value="F:metal ion binding"/>
    <property type="evidence" value="ECO:0007669"/>
    <property type="project" value="InterPro"/>
</dbReference>
<dbReference type="PANTHER" id="PTHR33677">
    <property type="entry name" value="TRANSCRIPTIONAL REPRESSOR FRMR-RELATED"/>
    <property type="match status" value="1"/>
</dbReference>
<dbReference type="Gene3D" id="1.20.58.1000">
    <property type="entry name" value="Metal-sensitive repressor, helix protomer"/>
    <property type="match status" value="1"/>
</dbReference>
<dbReference type="STRING" id="1619234.SAMN05421730_1001115"/>
<keyword evidence="1" id="KW-0238">DNA-binding</keyword>
<organism evidence="1 2">
    <name type="scientific">Anaerobium acetethylicum</name>
    <dbReference type="NCBI Taxonomy" id="1619234"/>
    <lineage>
        <taxon>Bacteria</taxon>
        <taxon>Bacillati</taxon>
        <taxon>Bacillota</taxon>
        <taxon>Clostridia</taxon>
        <taxon>Lachnospirales</taxon>
        <taxon>Lachnospiraceae</taxon>
        <taxon>Anaerobium</taxon>
    </lineage>
</organism>
<proteinExistence type="predicted"/>
<name>A0A1D3TNH8_9FIRM</name>
<keyword evidence="2" id="KW-1185">Reference proteome</keyword>
<sequence>MQADNAKISRLLKTARGQMDGILKMVEEDRYCVDISNQIMATEAILKKVNKEVLKSHVNCCLREAAVNGDIDGKLAEIEKIMDSLGR</sequence>
<dbReference type="InterPro" id="IPR003735">
    <property type="entry name" value="Metal_Tscrpt_repr"/>
</dbReference>
<dbReference type="GO" id="GO:0045892">
    <property type="term" value="P:negative regulation of DNA-templated transcription"/>
    <property type="evidence" value="ECO:0007669"/>
    <property type="project" value="UniProtKB-ARBA"/>
</dbReference>
<evidence type="ECO:0000313" key="1">
    <source>
        <dbReference type="EMBL" id="SCP94872.1"/>
    </source>
</evidence>
<dbReference type="Pfam" id="PF02583">
    <property type="entry name" value="Trns_repr_metal"/>
    <property type="match status" value="1"/>
</dbReference>
<evidence type="ECO:0000313" key="2">
    <source>
        <dbReference type="Proteomes" id="UP000199315"/>
    </source>
</evidence>
<protein>
    <submittedName>
        <fullName evidence="1">DNA-binding transcriptional regulator, FrmR family</fullName>
    </submittedName>
</protein>
<dbReference type="EMBL" id="FMKA01000001">
    <property type="protein sequence ID" value="SCP94872.1"/>
    <property type="molecule type" value="Genomic_DNA"/>
</dbReference>
<dbReference type="CDD" id="cd10159">
    <property type="entry name" value="CsoR-like_DUF156_2"/>
    <property type="match status" value="1"/>
</dbReference>
<accession>A0A1D3TNH8</accession>
<reference evidence="1 2" key="1">
    <citation type="submission" date="2016-09" db="EMBL/GenBank/DDBJ databases">
        <authorList>
            <person name="Capua I."/>
            <person name="De Benedictis P."/>
            <person name="Joannis T."/>
            <person name="Lombin L.H."/>
            <person name="Cattoli G."/>
        </authorList>
    </citation>
    <scope>NUCLEOTIDE SEQUENCE [LARGE SCALE GENOMIC DNA]</scope>
    <source>
        <strain evidence="1 2">GluBS11</strain>
    </source>
</reference>
<dbReference type="RefSeq" id="WP_091228622.1">
    <property type="nucleotide sequence ID" value="NZ_FMKA01000001.1"/>
</dbReference>
<dbReference type="AlphaFoldDB" id="A0A1D3TNH8"/>
<dbReference type="OrthoDB" id="9811244at2"/>
<dbReference type="InterPro" id="IPR038390">
    <property type="entry name" value="Metal_Tscrpt_repr_sf"/>
</dbReference>
<dbReference type="Proteomes" id="UP000199315">
    <property type="component" value="Unassembled WGS sequence"/>
</dbReference>
<gene>
    <name evidence="1" type="ORF">SAMN05421730_1001115</name>
</gene>